<comment type="caution">
    <text evidence="2">The sequence shown here is derived from an EMBL/GenBank/DDBJ whole genome shotgun (WGS) entry which is preliminary data.</text>
</comment>
<keyword evidence="1" id="KW-0560">Oxidoreductase</keyword>
<dbReference type="PANTHER" id="PTHR43539">
    <property type="entry name" value="FLAVIN-BINDING MONOOXYGENASE-LIKE PROTEIN (AFU_ORTHOLOGUE AFUA_4G09220)"/>
    <property type="match status" value="1"/>
</dbReference>
<dbReference type="PANTHER" id="PTHR43539:SF68">
    <property type="entry name" value="FLAVIN-BINDING MONOOXYGENASE-LIKE PROTEIN (AFU_ORTHOLOGUE AFUA_4G09220)"/>
    <property type="match status" value="1"/>
</dbReference>
<keyword evidence="3" id="KW-1185">Reference proteome</keyword>
<sequence length="634" mass="69611">MASTDEIRAPAGDLRSFFDEHPLPILSPDTVNLISFSESAELEQASVAIDALNSALVANDVDALQACFFEEQAYWKDTLALTWHLRTFTQHLRIAKSLLETKQARRCDSEWIIEGAVFVPATPALQFLDLSLCFRTSSPAAVCSARGLLLPTRNTTSGLDWKIWILSTDLTHLDIHPENQSLLRSPGRRLGSTEDIETDVLIIGAGNSGAALAARLKALGVNSVMVERHADVGDNWALRCDCMKFHIPTPACDMPYMSYQDRFRGEHLLSKDELADHLRNYVDAFHLNVITSVKIVSTVYDKSTKRWTVKMKTPASNFTVTAKHIVQATGIVSQKPYVPALPDTHLFRGLSIHSSEYKNGQTLVDQGVKSVLVIGSANTAFDILGDCQAAGIQATMNVRSPTYIVPVGYIRNKWSLGAYDFGVEVADRMFLTLPSVVSGQLLRNLFHMLASQEPDRYETLGKAGFLVVDSVDPSQALWSNLIERAGGHYIDIGGTESLAQGKAGIKAGVEPTAFTKTGLLFSDGSTAAADAVIWCTGFADRDVRDTAIGILGGDQVLDNDNLLGPREMADRLGATWGVDSEGEIRGMWKRHSHVENYWVMGGFTVQHRWYSRVLVLQIKAALEDILPPAYLTSE</sequence>
<accession>A0A9W8PDY7</accession>
<proteinExistence type="predicted"/>
<evidence type="ECO:0000256" key="1">
    <source>
        <dbReference type="ARBA" id="ARBA00023002"/>
    </source>
</evidence>
<dbReference type="PRINTS" id="PR00411">
    <property type="entry name" value="PNDRDTASEI"/>
</dbReference>
<dbReference type="Proteomes" id="UP001152130">
    <property type="component" value="Unassembled WGS sequence"/>
</dbReference>
<dbReference type="InterPro" id="IPR050982">
    <property type="entry name" value="Auxin_biosynth/cation_transpt"/>
</dbReference>
<dbReference type="InterPro" id="IPR036188">
    <property type="entry name" value="FAD/NAD-bd_sf"/>
</dbReference>
<name>A0A9W8PDY7_9HYPO</name>
<evidence type="ECO:0000313" key="3">
    <source>
        <dbReference type="Proteomes" id="UP001152130"/>
    </source>
</evidence>
<evidence type="ECO:0000313" key="2">
    <source>
        <dbReference type="EMBL" id="KAJ4003630.1"/>
    </source>
</evidence>
<dbReference type="SUPFAM" id="SSF51905">
    <property type="entry name" value="FAD/NAD(P)-binding domain"/>
    <property type="match status" value="1"/>
</dbReference>
<organism evidence="2 3">
    <name type="scientific">Fusarium irregulare</name>
    <dbReference type="NCBI Taxonomy" id="2494466"/>
    <lineage>
        <taxon>Eukaryota</taxon>
        <taxon>Fungi</taxon>
        <taxon>Dikarya</taxon>
        <taxon>Ascomycota</taxon>
        <taxon>Pezizomycotina</taxon>
        <taxon>Sordariomycetes</taxon>
        <taxon>Hypocreomycetidae</taxon>
        <taxon>Hypocreales</taxon>
        <taxon>Nectriaceae</taxon>
        <taxon>Fusarium</taxon>
        <taxon>Fusarium incarnatum-equiseti species complex</taxon>
    </lineage>
</organism>
<dbReference type="EMBL" id="JAPDHF010000026">
    <property type="protein sequence ID" value="KAJ4003630.1"/>
    <property type="molecule type" value="Genomic_DNA"/>
</dbReference>
<dbReference type="Pfam" id="PF13738">
    <property type="entry name" value="Pyr_redox_3"/>
    <property type="match status" value="1"/>
</dbReference>
<dbReference type="GO" id="GO:0004497">
    <property type="term" value="F:monooxygenase activity"/>
    <property type="evidence" value="ECO:0007669"/>
    <property type="project" value="TreeGrafter"/>
</dbReference>
<protein>
    <recommendedName>
        <fullName evidence="4">Monooxygenase</fullName>
    </recommendedName>
</protein>
<reference evidence="2" key="1">
    <citation type="submission" date="2022-10" db="EMBL/GenBank/DDBJ databases">
        <title>Fusarium specimens isolated from Avocado Roots.</title>
        <authorList>
            <person name="Stajich J."/>
            <person name="Roper C."/>
            <person name="Heimlech-Rivalta G."/>
        </authorList>
    </citation>
    <scope>NUCLEOTIDE SEQUENCE</scope>
    <source>
        <strain evidence="2">CF00143</strain>
    </source>
</reference>
<evidence type="ECO:0008006" key="4">
    <source>
        <dbReference type="Google" id="ProtNLM"/>
    </source>
</evidence>
<dbReference type="AlphaFoldDB" id="A0A9W8PDY7"/>
<dbReference type="GO" id="GO:0050660">
    <property type="term" value="F:flavin adenine dinucleotide binding"/>
    <property type="evidence" value="ECO:0007669"/>
    <property type="project" value="TreeGrafter"/>
</dbReference>
<gene>
    <name evidence="2" type="ORF">NW766_012080</name>
</gene>
<dbReference type="Gene3D" id="3.50.50.60">
    <property type="entry name" value="FAD/NAD(P)-binding domain"/>
    <property type="match status" value="2"/>
</dbReference>